<evidence type="ECO:0000313" key="3">
    <source>
        <dbReference type="Proteomes" id="UP000038010"/>
    </source>
</evidence>
<dbReference type="AlphaFoldDB" id="A0A0N0NP62"/>
<dbReference type="EMBL" id="LFJN01000007">
    <property type="protein sequence ID" value="KPI42391.1"/>
    <property type="molecule type" value="Genomic_DNA"/>
</dbReference>
<protein>
    <submittedName>
        <fullName evidence="2">Esterase EstD</fullName>
    </submittedName>
</protein>
<dbReference type="PANTHER" id="PTHR43265:SF1">
    <property type="entry name" value="ESTERASE ESTD"/>
    <property type="match status" value="1"/>
</dbReference>
<dbReference type="OrthoDB" id="10249433at2759"/>
<name>A0A0N0NP62_9EURO</name>
<dbReference type="SUPFAM" id="SSF53474">
    <property type="entry name" value="alpha/beta-Hydrolases"/>
    <property type="match status" value="1"/>
</dbReference>
<keyword evidence="3" id="KW-1185">Reference proteome</keyword>
<dbReference type="InterPro" id="IPR053145">
    <property type="entry name" value="AB_hydrolase_Est10"/>
</dbReference>
<dbReference type="InterPro" id="IPR000073">
    <property type="entry name" value="AB_hydrolase_1"/>
</dbReference>
<evidence type="ECO:0000313" key="2">
    <source>
        <dbReference type="EMBL" id="KPI42391.1"/>
    </source>
</evidence>
<sequence>MAAQVATINTALEAFRDGDKTKFRSMFWTPYKLILTDHRASSVFDLSTFMLGPLKSWTTPEIHKDGYIKQYKTMAKFERTYQALTFGIWGNSLMGLGIGNAMDLGLIPPWKAPSYVDSSSFTEQDITIRPSYFQPAIAGTLTLPKTSSPDHKLPAILLVPGSGPIDRDETGGGGKCFKDLAHGLSSSNLITLRMDKPTTIILLKQLLTKTLTLEDEYIHPGLAALRYLASHPNVDPTRIFILGHSLGGLVAPRLCRAAAQANPRLPIAGLICCAPSTRSLAQIIARQMRHLNTHFPRADPAQHDKEMAQYEAVSRLFDTTGGVLGPGDADPTKDLAVPLPLSYLRDIWENDPIAIAKELDVPLLVVQGKADWQVTVADEYTAWREGLEGSKAKERMEWKLYDGVGHMLGEVDAVGKVGNFQYAEPWNVKEEVVRDIGGFVRQVSGIGVEGEQ</sequence>
<dbReference type="GO" id="GO:0052689">
    <property type="term" value="F:carboxylic ester hydrolase activity"/>
    <property type="evidence" value="ECO:0007669"/>
    <property type="project" value="TreeGrafter"/>
</dbReference>
<proteinExistence type="predicted"/>
<dbReference type="GeneID" id="28742012"/>
<dbReference type="Proteomes" id="UP000038010">
    <property type="component" value="Unassembled WGS sequence"/>
</dbReference>
<reference evidence="2 3" key="1">
    <citation type="submission" date="2015-06" db="EMBL/GenBank/DDBJ databases">
        <title>Draft genome of the ant-associated black yeast Phialophora attae CBS 131958.</title>
        <authorList>
            <person name="Moreno L.F."/>
            <person name="Stielow B.J."/>
            <person name="de Hoog S."/>
            <person name="Vicente V.A."/>
            <person name="Weiss V.A."/>
            <person name="de Vries M."/>
            <person name="Cruz L.M."/>
            <person name="Souza E.M."/>
        </authorList>
    </citation>
    <scope>NUCLEOTIDE SEQUENCE [LARGE SCALE GENOMIC DNA]</scope>
    <source>
        <strain evidence="2 3">CBS 131958</strain>
    </source>
</reference>
<dbReference type="PANTHER" id="PTHR43265">
    <property type="entry name" value="ESTERASE ESTD"/>
    <property type="match status" value="1"/>
</dbReference>
<dbReference type="InterPro" id="IPR029058">
    <property type="entry name" value="AB_hydrolase_fold"/>
</dbReference>
<gene>
    <name evidence="2" type="ORF">AB675_9585</name>
</gene>
<feature type="domain" description="AB hydrolase-1" evidence="1">
    <location>
        <begin position="224"/>
        <end position="408"/>
    </location>
</feature>
<comment type="caution">
    <text evidence="2">The sequence shown here is derived from an EMBL/GenBank/DDBJ whole genome shotgun (WGS) entry which is preliminary data.</text>
</comment>
<dbReference type="RefSeq" id="XP_018002354.1">
    <property type="nucleotide sequence ID" value="XM_018150132.1"/>
</dbReference>
<accession>A0A0N0NP62</accession>
<dbReference type="VEuPathDB" id="FungiDB:AB675_9585"/>
<evidence type="ECO:0000259" key="1">
    <source>
        <dbReference type="Pfam" id="PF12697"/>
    </source>
</evidence>
<dbReference type="Pfam" id="PF12697">
    <property type="entry name" value="Abhydrolase_6"/>
    <property type="match status" value="1"/>
</dbReference>
<organism evidence="2 3">
    <name type="scientific">Cyphellophora attinorum</name>
    <dbReference type="NCBI Taxonomy" id="1664694"/>
    <lineage>
        <taxon>Eukaryota</taxon>
        <taxon>Fungi</taxon>
        <taxon>Dikarya</taxon>
        <taxon>Ascomycota</taxon>
        <taxon>Pezizomycotina</taxon>
        <taxon>Eurotiomycetes</taxon>
        <taxon>Chaetothyriomycetidae</taxon>
        <taxon>Chaetothyriales</taxon>
        <taxon>Cyphellophoraceae</taxon>
        <taxon>Cyphellophora</taxon>
    </lineage>
</organism>
<dbReference type="Gene3D" id="3.40.50.1820">
    <property type="entry name" value="alpha/beta hydrolase"/>
    <property type="match status" value="1"/>
</dbReference>